<evidence type="ECO:0000313" key="2">
    <source>
        <dbReference type="EMBL" id="MFC5463437.1"/>
    </source>
</evidence>
<dbReference type="RefSeq" id="WP_222125535.1">
    <property type="nucleotide sequence ID" value="NZ_JBHSMC010000001.1"/>
</dbReference>
<dbReference type="EMBL" id="JBHSMC010000001">
    <property type="protein sequence ID" value="MFC5463437.1"/>
    <property type="molecule type" value="Genomic_DNA"/>
</dbReference>
<comment type="caution">
    <text evidence="2">The sequence shown here is derived from an EMBL/GenBank/DDBJ whole genome shotgun (WGS) entry which is preliminary data.</text>
</comment>
<keyword evidence="1" id="KW-0812">Transmembrane</keyword>
<keyword evidence="3" id="KW-1185">Reference proteome</keyword>
<reference evidence="3" key="1">
    <citation type="journal article" date="2019" name="Int. J. Syst. Evol. Microbiol.">
        <title>The Global Catalogue of Microorganisms (GCM) 10K type strain sequencing project: providing services to taxonomists for standard genome sequencing and annotation.</title>
        <authorList>
            <consortium name="The Broad Institute Genomics Platform"/>
            <consortium name="The Broad Institute Genome Sequencing Center for Infectious Disease"/>
            <person name="Wu L."/>
            <person name="Ma J."/>
        </authorList>
    </citation>
    <scope>NUCLEOTIDE SEQUENCE [LARGE SCALE GENOMIC DNA]</scope>
    <source>
        <strain evidence="3">CGMCC 1.12237</strain>
    </source>
</reference>
<proteinExistence type="predicted"/>
<accession>A0ABW0LET6</accession>
<dbReference type="Pfam" id="PF16935">
    <property type="entry name" value="Hol_Tox"/>
    <property type="match status" value="1"/>
</dbReference>
<evidence type="ECO:0000256" key="1">
    <source>
        <dbReference type="SAM" id="Phobius"/>
    </source>
</evidence>
<keyword evidence="1" id="KW-0472">Membrane</keyword>
<protein>
    <submittedName>
        <fullName evidence="2">Holin-like toxin</fullName>
    </submittedName>
</protein>
<organism evidence="2 3">
    <name type="scientific">Lederbergia graminis</name>
    <dbReference type="NCBI Taxonomy" id="735518"/>
    <lineage>
        <taxon>Bacteria</taxon>
        <taxon>Bacillati</taxon>
        <taxon>Bacillota</taxon>
        <taxon>Bacilli</taxon>
        <taxon>Bacillales</taxon>
        <taxon>Bacillaceae</taxon>
        <taxon>Lederbergia</taxon>
    </lineage>
</organism>
<dbReference type="Proteomes" id="UP001596147">
    <property type="component" value="Unassembled WGS sequence"/>
</dbReference>
<name>A0ABW0LET6_9BACI</name>
<dbReference type="InterPro" id="IPR031616">
    <property type="entry name" value="BsrE-like"/>
</dbReference>
<gene>
    <name evidence="2" type="ORF">ACFPM4_01580</name>
</gene>
<feature type="transmembrane region" description="Helical" evidence="1">
    <location>
        <begin position="6"/>
        <end position="23"/>
    </location>
</feature>
<keyword evidence="1" id="KW-1133">Transmembrane helix</keyword>
<sequence length="27" mass="2918">MTVYEGLTVMIGFAGLVVAILSFNKKD</sequence>
<evidence type="ECO:0000313" key="3">
    <source>
        <dbReference type="Proteomes" id="UP001596147"/>
    </source>
</evidence>